<reference evidence="1" key="1">
    <citation type="submission" date="2020-03" db="EMBL/GenBank/DDBJ databases">
        <title>The deep terrestrial virosphere.</title>
        <authorList>
            <person name="Holmfeldt K."/>
            <person name="Nilsson E."/>
            <person name="Simone D."/>
            <person name="Lopez-Fernandez M."/>
            <person name="Wu X."/>
            <person name="de Brujin I."/>
            <person name="Lundin D."/>
            <person name="Andersson A."/>
            <person name="Bertilsson S."/>
            <person name="Dopson M."/>
        </authorList>
    </citation>
    <scope>NUCLEOTIDE SEQUENCE</scope>
    <source>
        <strain evidence="1">TM448B00749</strain>
    </source>
</reference>
<accession>A0A6M3XFP7</accession>
<dbReference type="SUPFAM" id="SSF51126">
    <property type="entry name" value="Pectin lyase-like"/>
    <property type="match status" value="1"/>
</dbReference>
<gene>
    <name evidence="1" type="ORF">TM448B00749_0018</name>
</gene>
<evidence type="ECO:0000313" key="1">
    <source>
        <dbReference type="EMBL" id="QJH96526.1"/>
    </source>
</evidence>
<sequence>MRSIITFLLVMVLATASYSQPYFYGATPWVPTNEHWVEAGDDLAATIAKAQAGDAIKVFPGTYTAENVVIGVAIDFRGEGTATWTGTDTLLSLGIDGCTFEGISFASTNSNGIMNLGAYEATFTKCSFSCSTFNAGSDTVEFIDCDFSVLSEDGMAISGGLKTFTDCRWGSEHEIATYNPYMIGGDAYLYNCQLWGDSSALHGSGTPGIATNIYAYNSLFKSRGGDNYAVGFSNIARFDAYNCQFFSSTANKATVLWHDSSYVNLYSPTIVNTAASSQVALKGYTQGTSYIANPVCTGSIVIDSCDVAGSDDGFTYLDGFITTTGGIIDKQLLAKFSKQRGANISGTNYASYFNIAPDSAAFTAVKAIMLRDTIGVAAGSEGYIGFDSKNTGIITEIDQIKFISGDNLSLLQGAKLRFHNGSAWVNAIYNDGAKVMVASDTLKYDGGQAPNP</sequence>
<proteinExistence type="predicted"/>
<dbReference type="InterPro" id="IPR012334">
    <property type="entry name" value="Pectin_lyas_fold"/>
</dbReference>
<dbReference type="AlphaFoldDB" id="A0A6M3XFP7"/>
<protein>
    <submittedName>
        <fullName evidence="1">Uncharacterized protein</fullName>
    </submittedName>
</protein>
<dbReference type="Gene3D" id="2.160.20.10">
    <property type="entry name" value="Single-stranded right-handed beta-helix, Pectin lyase-like"/>
    <property type="match status" value="1"/>
</dbReference>
<organism evidence="1">
    <name type="scientific">viral metagenome</name>
    <dbReference type="NCBI Taxonomy" id="1070528"/>
    <lineage>
        <taxon>unclassified sequences</taxon>
        <taxon>metagenomes</taxon>
        <taxon>organismal metagenomes</taxon>
    </lineage>
</organism>
<dbReference type="InterPro" id="IPR011050">
    <property type="entry name" value="Pectin_lyase_fold/virulence"/>
</dbReference>
<name>A0A6M3XFP7_9ZZZZ</name>
<dbReference type="EMBL" id="MT144654">
    <property type="protein sequence ID" value="QJH96526.1"/>
    <property type="molecule type" value="Genomic_DNA"/>
</dbReference>